<evidence type="ECO:0000313" key="3">
    <source>
        <dbReference type="Proteomes" id="UP001151699"/>
    </source>
</evidence>
<feature type="non-terminal residue" evidence="2">
    <location>
        <position position="170"/>
    </location>
</feature>
<protein>
    <submittedName>
        <fullName evidence="2">Uncharacterized protein</fullName>
    </submittedName>
</protein>
<accession>A0A9Q0NG84</accession>
<name>A0A9Q0NG84_9DIPT</name>
<feature type="region of interest" description="Disordered" evidence="1">
    <location>
        <begin position="95"/>
        <end position="170"/>
    </location>
</feature>
<dbReference type="EMBL" id="WJQU01000001">
    <property type="protein sequence ID" value="KAJ6648961.1"/>
    <property type="molecule type" value="Genomic_DNA"/>
</dbReference>
<comment type="caution">
    <text evidence="2">The sequence shown here is derived from an EMBL/GenBank/DDBJ whole genome shotgun (WGS) entry which is preliminary data.</text>
</comment>
<keyword evidence="3" id="KW-1185">Reference proteome</keyword>
<dbReference type="Proteomes" id="UP001151699">
    <property type="component" value="Chromosome A"/>
</dbReference>
<evidence type="ECO:0000313" key="2">
    <source>
        <dbReference type="EMBL" id="KAJ6648961.1"/>
    </source>
</evidence>
<reference evidence="2" key="1">
    <citation type="submission" date="2022-07" db="EMBL/GenBank/DDBJ databases">
        <authorList>
            <person name="Trinca V."/>
            <person name="Uliana J.V.C."/>
            <person name="Torres T.T."/>
            <person name="Ward R.J."/>
            <person name="Monesi N."/>
        </authorList>
    </citation>
    <scope>NUCLEOTIDE SEQUENCE</scope>
    <source>
        <strain evidence="2">HSMRA1968</strain>
        <tissue evidence="2">Whole embryos</tissue>
    </source>
</reference>
<sequence length="170" mass="18459">LEILREGGLEVTAISSTGGLLGQNYFGPQPDPPVVNDEKPTLRPEIVGSIPSVTGEISSNTCTKAPTPMFQSNSMYTNAVDLTVKRRRRTSVEIFRLPGKPISQSANESENKTKSDSSLQITLVPPLTHVQNIHNSQNHNIKRKSSDGSNRNPQPPKNSATESKRSIPSS</sequence>
<organism evidence="2 3">
    <name type="scientific">Pseudolycoriella hygida</name>
    <dbReference type="NCBI Taxonomy" id="35572"/>
    <lineage>
        <taxon>Eukaryota</taxon>
        <taxon>Metazoa</taxon>
        <taxon>Ecdysozoa</taxon>
        <taxon>Arthropoda</taxon>
        <taxon>Hexapoda</taxon>
        <taxon>Insecta</taxon>
        <taxon>Pterygota</taxon>
        <taxon>Neoptera</taxon>
        <taxon>Endopterygota</taxon>
        <taxon>Diptera</taxon>
        <taxon>Nematocera</taxon>
        <taxon>Sciaroidea</taxon>
        <taxon>Sciaridae</taxon>
        <taxon>Pseudolycoriella</taxon>
    </lineage>
</organism>
<feature type="compositionally biased region" description="Polar residues" evidence="1">
    <location>
        <begin position="147"/>
        <end position="170"/>
    </location>
</feature>
<feature type="non-terminal residue" evidence="2">
    <location>
        <position position="1"/>
    </location>
</feature>
<dbReference type="OrthoDB" id="1938591at2759"/>
<feature type="compositionally biased region" description="Polar residues" evidence="1">
    <location>
        <begin position="129"/>
        <end position="139"/>
    </location>
</feature>
<dbReference type="AlphaFoldDB" id="A0A9Q0NG84"/>
<proteinExistence type="predicted"/>
<gene>
    <name evidence="2" type="ORF">Bhyg_04193</name>
</gene>
<evidence type="ECO:0000256" key="1">
    <source>
        <dbReference type="SAM" id="MobiDB-lite"/>
    </source>
</evidence>